<evidence type="ECO:0000256" key="2">
    <source>
        <dbReference type="ARBA" id="ARBA00022692"/>
    </source>
</evidence>
<evidence type="ECO:0000313" key="7">
    <source>
        <dbReference type="Ensembl" id="ENSSPUP00000015716.1"/>
    </source>
</evidence>
<evidence type="ECO:0000256" key="5">
    <source>
        <dbReference type="SAM" id="Phobius"/>
    </source>
</evidence>
<dbReference type="GeneTree" id="ENSGT00940000157328"/>
<feature type="domain" description="Fatty acid hydroxylase" evidence="6">
    <location>
        <begin position="186"/>
        <end position="309"/>
    </location>
</feature>
<dbReference type="GO" id="GO:0045654">
    <property type="term" value="P:positive regulation of megakaryocyte differentiation"/>
    <property type="evidence" value="ECO:0007669"/>
    <property type="project" value="Ensembl"/>
</dbReference>
<keyword evidence="8" id="KW-1185">Reference proteome</keyword>
<evidence type="ECO:0000259" key="6">
    <source>
        <dbReference type="Pfam" id="PF04116"/>
    </source>
</evidence>
<dbReference type="GO" id="GO:0016020">
    <property type="term" value="C:membrane"/>
    <property type="evidence" value="ECO:0007669"/>
    <property type="project" value="UniProtKB-SubCell"/>
</dbReference>
<evidence type="ECO:0000313" key="8">
    <source>
        <dbReference type="Proteomes" id="UP000694392"/>
    </source>
</evidence>
<dbReference type="PANTHER" id="PTHR11863">
    <property type="entry name" value="STEROL DESATURASE"/>
    <property type="match status" value="1"/>
</dbReference>
<keyword evidence="3 5" id="KW-1133">Transmembrane helix</keyword>
<dbReference type="GO" id="GO:0005506">
    <property type="term" value="F:iron ion binding"/>
    <property type="evidence" value="ECO:0007669"/>
    <property type="project" value="InterPro"/>
</dbReference>
<dbReference type="GO" id="GO:0005737">
    <property type="term" value="C:cytoplasm"/>
    <property type="evidence" value="ECO:0007669"/>
    <property type="project" value="Ensembl"/>
</dbReference>
<comment type="subcellular location">
    <subcellularLocation>
        <location evidence="1">Membrane</location>
    </subcellularLocation>
</comment>
<feature type="transmembrane region" description="Helical" evidence="5">
    <location>
        <begin position="178"/>
        <end position="198"/>
    </location>
</feature>
<dbReference type="InterPro" id="IPR006694">
    <property type="entry name" value="Fatty_acid_hydroxylase"/>
</dbReference>
<keyword evidence="4 5" id="KW-0472">Membrane</keyword>
<keyword evidence="2 5" id="KW-0812">Transmembrane</keyword>
<accession>A0A8D0H6L4</accession>
<proteinExistence type="predicted"/>
<dbReference type="Ensembl" id="ENSSPUT00000016757.1">
    <property type="protein sequence ID" value="ENSSPUP00000015716.1"/>
    <property type="gene ID" value="ENSSPUG00000012069.1"/>
</dbReference>
<evidence type="ECO:0000256" key="3">
    <source>
        <dbReference type="ARBA" id="ARBA00022989"/>
    </source>
</evidence>
<evidence type="ECO:0000256" key="4">
    <source>
        <dbReference type="ARBA" id="ARBA00023136"/>
    </source>
</evidence>
<organism evidence="7 8">
    <name type="scientific">Sphenodon punctatus</name>
    <name type="common">Tuatara</name>
    <name type="synonym">Hatteria punctata</name>
    <dbReference type="NCBI Taxonomy" id="8508"/>
    <lineage>
        <taxon>Eukaryota</taxon>
        <taxon>Metazoa</taxon>
        <taxon>Chordata</taxon>
        <taxon>Craniata</taxon>
        <taxon>Vertebrata</taxon>
        <taxon>Euteleostomi</taxon>
        <taxon>Lepidosauria</taxon>
        <taxon>Sphenodontia</taxon>
        <taxon>Sphenodontidae</taxon>
        <taxon>Sphenodon</taxon>
    </lineage>
</organism>
<gene>
    <name evidence="7" type="primary">FAXDC2</name>
</gene>
<evidence type="ECO:0000256" key="1">
    <source>
        <dbReference type="ARBA" id="ARBA00004370"/>
    </source>
</evidence>
<feature type="transmembrane region" description="Helical" evidence="5">
    <location>
        <begin position="38"/>
        <end position="55"/>
    </location>
</feature>
<reference evidence="7" key="2">
    <citation type="submission" date="2025-09" db="UniProtKB">
        <authorList>
            <consortium name="Ensembl"/>
        </authorList>
    </citation>
    <scope>IDENTIFICATION</scope>
</reference>
<sequence length="343" mass="39413">MQTFKGTILPFAGPKQLYLLFVSCSQTGNHADSVKSNVFMLCTGLLLFAAFRNSVTWHMQTFWGASGHFWQAHWEKFHPSFGGNEWIFFLLGAALVPTLVFWCFNGILLVADVTGKPVFFTRYRIQLGKDYPVDTVKLCKAIRTVLFNQVFISLPMVLLMFPIMRWRGELCGIELPTFHWFLLELAIFSLVEEILFYYSHRLLHHPLLYKHIHKKHHEWTAPIGVVALYAHPIEHVLSNMVPVLMGPLLLGSHVSSIMTWFSLALLVTSLSHCGYHIPFLPSPEFHDYHHLQFNQCYGVLGVLDRLHGTDTVFRKSKAYLRHTVLLSFTPFTEIIPDSPKKAE</sequence>
<dbReference type="Proteomes" id="UP000694392">
    <property type="component" value="Unplaced"/>
</dbReference>
<feature type="transmembrane region" description="Helical" evidence="5">
    <location>
        <begin position="145"/>
        <end position="166"/>
    </location>
</feature>
<reference evidence="7" key="1">
    <citation type="submission" date="2025-08" db="UniProtKB">
        <authorList>
            <consortium name="Ensembl"/>
        </authorList>
    </citation>
    <scope>IDENTIFICATION</scope>
</reference>
<dbReference type="AlphaFoldDB" id="A0A8D0H6L4"/>
<feature type="transmembrane region" description="Helical" evidence="5">
    <location>
        <begin position="86"/>
        <end position="111"/>
    </location>
</feature>
<dbReference type="GO" id="GO:0016491">
    <property type="term" value="F:oxidoreductase activity"/>
    <property type="evidence" value="ECO:0007669"/>
    <property type="project" value="InterPro"/>
</dbReference>
<name>A0A8D0H6L4_SPHPU</name>
<dbReference type="GO" id="GO:0008610">
    <property type="term" value="P:lipid biosynthetic process"/>
    <property type="evidence" value="ECO:0007669"/>
    <property type="project" value="InterPro"/>
</dbReference>
<dbReference type="InterPro" id="IPR050307">
    <property type="entry name" value="Sterol_Desaturase_Related"/>
</dbReference>
<protein>
    <submittedName>
        <fullName evidence="7">Fatty acid hydroxylase domain containing 2</fullName>
    </submittedName>
</protein>
<dbReference type="Pfam" id="PF04116">
    <property type="entry name" value="FA_hydroxylase"/>
    <property type="match status" value="1"/>
</dbReference>